<dbReference type="PROSITE" id="PS51318">
    <property type="entry name" value="TAT"/>
    <property type="match status" value="1"/>
</dbReference>
<dbReference type="PANTHER" id="PTHR43092:SF6">
    <property type="entry name" value="BLR1280 PROTEIN"/>
    <property type="match status" value="1"/>
</dbReference>
<dbReference type="Gene3D" id="3.40.640.10">
    <property type="entry name" value="Type I PLP-dependent aspartate aminotransferase-like (Major domain)"/>
    <property type="match status" value="1"/>
</dbReference>
<proteinExistence type="predicted"/>
<sequence>VNEFTQASHTMEMTTSRRKFLQSSGALLLGAAASTSGVSTAQSSASSPIGQDYWALVRSKFAFSEATVPMNAANLCPSFRAVAETVGTLTYDIDRDCSFNNRAKFTDLLEHSRQLVAEQLNVSATEIALVRNTSEANNIVNNGLDLNKGDEVLIWDQNHPTNNVAWDVRAARFGLVVNKVSSPDKPATKQALIDTFTSQFTPRSRVLSITHVSNVSGIKLPVKEIVAAAHAKQIYVHVDGAQV</sequence>
<dbReference type="PANTHER" id="PTHR43092">
    <property type="entry name" value="L-CYSTEINE DESULFHYDRASE"/>
    <property type="match status" value="1"/>
</dbReference>
<dbReference type="AlphaFoldDB" id="A0A382TRS1"/>
<evidence type="ECO:0000259" key="2">
    <source>
        <dbReference type="Pfam" id="PF00266"/>
    </source>
</evidence>
<dbReference type="InterPro" id="IPR015424">
    <property type="entry name" value="PyrdxlP-dep_Trfase"/>
</dbReference>
<dbReference type="Pfam" id="PF00266">
    <property type="entry name" value="Aminotran_5"/>
    <property type="match status" value="1"/>
</dbReference>
<dbReference type="EMBL" id="UINC01138334">
    <property type="protein sequence ID" value="SVD24211.1"/>
    <property type="molecule type" value="Genomic_DNA"/>
</dbReference>
<dbReference type="InterPro" id="IPR000192">
    <property type="entry name" value="Aminotrans_V_dom"/>
</dbReference>
<keyword evidence="1" id="KW-0663">Pyridoxal phosphate</keyword>
<dbReference type="InterPro" id="IPR015421">
    <property type="entry name" value="PyrdxlP-dep_Trfase_major"/>
</dbReference>
<name>A0A382TRS1_9ZZZZ</name>
<dbReference type="InterPro" id="IPR006311">
    <property type="entry name" value="TAT_signal"/>
</dbReference>
<protein>
    <recommendedName>
        <fullName evidence="2">Aminotransferase class V domain-containing protein</fullName>
    </recommendedName>
</protein>
<gene>
    <name evidence="3" type="ORF">METZ01_LOCUS377065</name>
</gene>
<feature type="non-terminal residue" evidence="3">
    <location>
        <position position="1"/>
    </location>
</feature>
<feature type="domain" description="Aminotransferase class V" evidence="2">
    <location>
        <begin position="102"/>
        <end position="242"/>
    </location>
</feature>
<dbReference type="SUPFAM" id="SSF53383">
    <property type="entry name" value="PLP-dependent transferases"/>
    <property type="match status" value="1"/>
</dbReference>
<evidence type="ECO:0000313" key="3">
    <source>
        <dbReference type="EMBL" id="SVD24211.1"/>
    </source>
</evidence>
<organism evidence="3">
    <name type="scientific">marine metagenome</name>
    <dbReference type="NCBI Taxonomy" id="408172"/>
    <lineage>
        <taxon>unclassified sequences</taxon>
        <taxon>metagenomes</taxon>
        <taxon>ecological metagenomes</taxon>
    </lineage>
</organism>
<evidence type="ECO:0000256" key="1">
    <source>
        <dbReference type="ARBA" id="ARBA00022898"/>
    </source>
</evidence>
<feature type="non-terminal residue" evidence="3">
    <location>
        <position position="243"/>
    </location>
</feature>
<accession>A0A382TRS1</accession>
<reference evidence="3" key="1">
    <citation type="submission" date="2018-05" db="EMBL/GenBank/DDBJ databases">
        <authorList>
            <person name="Lanie J.A."/>
            <person name="Ng W.-L."/>
            <person name="Kazmierczak K.M."/>
            <person name="Andrzejewski T.M."/>
            <person name="Davidsen T.M."/>
            <person name="Wayne K.J."/>
            <person name="Tettelin H."/>
            <person name="Glass J.I."/>
            <person name="Rusch D."/>
            <person name="Podicherti R."/>
            <person name="Tsui H.-C.T."/>
            <person name="Winkler M.E."/>
        </authorList>
    </citation>
    <scope>NUCLEOTIDE SEQUENCE</scope>
</reference>